<dbReference type="GO" id="GO:0009007">
    <property type="term" value="F:site-specific DNA-methyltransferase (adenine-specific) activity"/>
    <property type="evidence" value="ECO:0007669"/>
    <property type="project" value="TreeGrafter"/>
</dbReference>
<dbReference type="EMBL" id="CP114014">
    <property type="protein sequence ID" value="XAY03969.1"/>
    <property type="molecule type" value="Genomic_DNA"/>
</dbReference>
<evidence type="ECO:0000256" key="3">
    <source>
        <dbReference type="ARBA" id="ARBA00022679"/>
    </source>
</evidence>
<comment type="similarity">
    <text evidence="1 4">Belongs to the N(4)/N(6)-methyltransferase family.</text>
</comment>
<dbReference type="Pfam" id="PF01555">
    <property type="entry name" value="N6_N4_Mtase"/>
    <property type="match status" value="1"/>
</dbReference>
<dbReference type="PROSITE" id="PS00092">
    <property type="entry name" value="N6_MTASE"/>
    <property type="match status" value="1"/>
</dbReference>
<keyword evidence="2 6" id="KW-0489">Methyltransferase</keyword>
<dbReference type="KEGG" id="parq:DSM112329_00795"/>
<dbReference type="GO" id="GO:0032259">
    <property type="term" value="P:methylation"/>
    <property type="evidence" value="ECO:0007669"/>
    <property type="project" value="UniProtKB-KW"/>
</dbReference>
<dbReference type="InterPro" id="IPR001091">
    <property type="entry name" value="RM_Methyltransferase"/>
</dbReference>
<dbReference type="InterPro" id="IPR029063">
    <property type="entry name" value="SAM-dependent_MTases_sf"/>
</dbReference>
<dbReference type="PANTHER" id="PTHR13370:SF3">
    <property type="entry name" value="TRNA (GUANINE(10)-N2)-METHYLTRANSFERASE HOMOLOG"/>
    <property type="match status" value="1"/>
</dbReference>
<evidence type="ECO:0000256" key="2">
    <source>
        <dbReference type="ARBA" id="ARBA00022603"/>
    </source>
</evidence>
<reference evidence="6" key="1">
    <citation type="submission" date="2022-12" db="EMBL/GenBank/DDBJ databases">
        <title>Paraconexibacter alkalitolerans sp. nov. and Baekduia alba sp. nov., isolated from soil and emended description of the genera Paraconexibacter (Chun et al., 2020) and Baekduia (An et al., 2020).</title>
        <authorList>
            <person name="Vieira S."/>
            <person name="Huber K.J."/>
            <person name="Geppert A."/>
            <person name="Wolf J."/>
            <person name="Neumann-Schaal M."/>
            <person name="Muesken M."/>
            <person name="Overmann J."/>
        </authorList>
    </citation>
    <scope>NUCLEOTIDE SEQUENCE</scope>
    <source>
        <strain evidence="6">AEG42_29</strain>
    </source>
</reference>
<protein>
    <recommendedName>
        <fullName evidence="4">Methyltransferase</fullName>
        <ecNumber evidence="4">2.1.1.-</ecNumber>
    </recommendedName>
</protein>
<organism evidence="6">
    <name type="scientific">Paraconexibacter sp. AEG42_29</name>
    <dbReference type="NCBI Taxonomy" id="2997339"/>
    <lineage>
        <taxon>Bacteria</taxon>
        <taxon>Bacillati</taxon>
        <taxon>Actinomycetota</taxon>
        <taxon>Thermoleophilia</taxon>
        <taxon>Solirubrobacterales</taxon>
        <taxon>Paraconexibacteraceae</taxon>
        <taxon>Paraconexibacter</taxon>
    </lineage>
</organism>
<dbReference type="EC" id="2.1.1.-" evidence="4"/>
<dbReference type="GO" id="GO:0005737">
    <property type="term" value="C:cytoplasm"/>
    <property type="evidence" value="ECO:0007669"/>
    <property type="project" value="TreeGrafter"/>
</dbReference>
<dbReference type="SUPFAM" id="SSF53335">
    <property type="entry name" value="S-adenosyl-L-methionine-dependent methyltransferases"/>
    <property type="match status" value="1"/>
</dbReference>
<accession>A0AAU7AQK6</accession>
<dbReference type="AlphaFoldDB" id="A0AAU7AQK6"/>
<dbReference type="Gene3D" id="3.40.50.150">
    <property type="entry name" value="Vaccinia Virus protein VP39"/>
    <property type="match status" value="1"/>
</dbReference>
<evidence type="ECO:0000313" key="6">
    <source>
        <dbReference type="EMBL" id="XAY03969.1"/>
    </source>
</evidence>
<name>A0AAU7AQK6_9ACTN</name>
<sequence>MTRRPLKARERWTVLCADTLTTLPDLPENSIDAVVTDPPYGIDFQAEAWDGKSIREAAVEANGGPLTAGQAFEYWTQIWASELARVVKPGGHIACFAAPRMTHRLTSGLENSGLEIRDVLMWLYGSGMPKSRRLPGGQGTALKPAYEPIVLARVPAAGTTAQALARWGTGALNTEACRVTDHEPAAPGRWPANVCLSHSRRCSPRRCDPGCAVTRLEGQREGASRFFFASKASRRERDAGCDQLPSRRLDLFPSATKGVPRPVRNPHPTVKPITVMRWLTRLVTPEGGLVLDPFCGSGTTGAAARLEGRRFVGIERDPAHSEVARARITHWDAVAEQGPGTDPTTGGRS</sequence>
<dbReference type="REBASE" id="849087">
    <property type="entry name" value="M.Psp4229ORF795P"/>
</dbReference>
<dbReference type="GO" id="GO:0003677">
    <property type="term" value="F:DNA binding"/>
    <property type="evidence" value="ECO:0007669"/>
    <property type="project" value="InterPro"/>
</dbReference>
<evidence type="ECO:0000256" key="4">
    <source>
        <dbReference type="RuleBase" id="RU362026"/>
    </source>
</evidence>
<dbReference type="InterPro" id="IPR002941">
    <property type="entry name" value="DNA_methylase_N4/N6"/>
</dbReference>
<dbReference type="InterPro" id="IPR002052">
    <property type="entry name" value="DNA_methylase_N6_adenine_CS"/>
</dbReference>
<gene>
    <name evidence="6" type="ORF">DSM112329_00795</name>
</gene>
<keyword evidence="3" id="KW-0808">Transferase</keyword>
<dbReference type="PANTHER" id="PTHR13370">
    <property type="entry name" value="RNA METHYLASE-RELATED"/>
    <property type="match status" value="1"/>
</dbReference>
<dbReference type="GO" id="GO:0008170">
    <property type="term" value="F:N-methyltransferase activity"/>
    <property type="evidence" value="ECO:0007669"/>
    <property type="project" value="InterPro"/>
</dbReference>
<dbReference type="RefSeq" id="WP_354700516.1">
    <property type="nucleotide sequence ID" value="NZ_CP114014.1"/>
</dbReference>
<feature type="domain" description="DNA methylase N-4/N-6" evidence="5">
    <location>
        <begin position="31"/>
        <end position="324"/>
    </location>
</feature>
<dbReference type="CDD" id="cd02440">
    <property type="entry name" value="AdoMet_MTases"/>
    <property type="match status" value="1"/>
</dbReference>
<evidence type="ECO:0000259" key="5">
    <source>
        <dbReference type="Pfam" id="PF01555"/>
    </source>
</evidence>
<evidence type="ECO:0000256" key="1">
    <source>
        <dbReference type="ARBA" id="ARBA00006594"/>
    </source>
</evidence>
<proteinExistence type="inferred from homology"/>
<dbReference type="PRINTS" id="PR00508">
    <property type="entry name" value="S21N4MTFRASE"/>
</dbReference>